<evidence type="ECO:0000313" key="3">
    <source>
        <dbReference type="Proteomes" id="UP000027215"/>
    </source>
</evidence>
<accession>A0A060HDN1</accession>
<protein>
    <submittedName>
        <fullName evidence="2">Uncharacterized protein</fullName>
    </submittedName>
</protein>
<gene>
    <name evidence="2" type="ORF">D934_03205</name>
</gene>
<evidence type="ECO:0000256" key="1">
    <source>
        <dbReference type="SAM" id="Phobius"/>
    </source>
</evidence>
<feature type="transmembrane region" description="Helical" evidence="1">
    <location>
        <begin position="12"/>
        <end position="34"/>
    </location>
</feature>
<evidence type="ECO:0000313" key="2">
    <source>
        <dbReference type="EMBL" id="AIC11037.1"/>
    </source>
</evidence>
<sequence length="55" mass="6724">MNDLVPCVVYMVYMVYMVDMWLWMFIMRVSRWVFASRQMDMMGFHAADFFKLAIV</sequence>
<keyword evidence="1" id="KW-0812">Transmembrane</keyword>
<dbReference type="KEGG" id="xfs:D934_03205"/>
<dbReference type="HOGENOM" id="CLU_3142403_0_0_6"/>
<proteinExistence type="predicted"/>
<dbReference type="AlphaFoldDB" id="A0A060HDN1"/>
<keyword evidence="1" id="KW-0472">Membrane</keyword>
<keyword evidence="1" id="KW-1133">Transmembrane helix</keyword>
<organism evidence="2 3">
    <name type="scientific">Xylella fastidiosa subsp. sandyi Ann-1</name>
    <dbReference type="NCBI Taxonomy" id="155920"/>
    <lineage>
        <taxon>Bacteria</taxon>
        <taxon>Pseudomonadati</taxon>
        <taxon>Pseudomonadota</taxon>
        <taxon>Gammaproteobacteria</taxon>
        <taxon>Lysobacterales</taxon>
        <taxon>Lysobacteraceae</taxon>
        <taxon>Xylella</taxon>
    </lineage>
</organism>
<reference evidence="2 3" key="1">
    <citation type="submission" date="2013-08" db="EMBL/GenBank/DDBJ databases">
        <authorList>
            <person name="Stouthamer R."/>
            <person name="Nunney L."/>
        </authorList>
    </citation>
    <scope>NUCLEOTIDE SEQUENCE [LARGE SCALE GENOMIC DNA]</scope>
    <source>
        <strain evidence="3">ann-1</strain>
    </source>
</reference>
<dbReference type="EMBL" id="CP006696">
    <property type="protein sequence ID" value="AIC11037.1"/>
    <property type="molecule type" value="Genomic_DNA"/>
</dbReference>
<dbReference type="Proteomes" id="UP000027215">
    <property type="component" value="Chromosome"/>
</dbReference>
<name>A0A060HDN1_XYLFS</name>